<evidence type="ECO:0000313" key="3">
    <source>
        <dbReference type="EMBL" id="SFM71027.1"/>
    </source>
</evidence>
<keyword evidence="2" id="KW-0732">Signal</keyword>
<protein>
    <submittedName>
        <fullName evidence="3">Uncharacterized protein</fullName>
    </submittedName>
</protein>
<proteinExistence type="predicted"/>
<dbReference type="EMBL" id="FOUR01000002">
    <property type="protein sequence ID" value="SFM71027.1"/>
    <property type="molecule type" value="Genomic_DNA"/>
</dbReference>
<dbReference type="OrthoDB" id="6358017at2"/>
<evidence type="ECO:0000256" key="2">
    <source>
        <dbReference type="SAM" id="SignalP"/>
    </source>
</evidence>
<gene>
    <name evidence="3" type="ORF">SAMN04487961_0970</name>
</gene>
<evidence type="ECO:0000313" key="4">
    <source>
        <dbReference type="Proteomes" id="UP000199339"/>
    </source>
</evidence>
<feature type="signal peptide" evidence="2">
    <location>
        <begin position="1"/>
        <end position="20"/>
    </location>
</feature>
<evidence type="ECO:0000256" key="1">
    <source>
        <dbReference type="SAM" id="MobiDB-lite"/>
    </source>
</evidence>
<feature type="region of interest" description="Disordered" evidence="1">
    <location>
        <begin position="323"/>
        <end position="342"/>
    </location>
</feature>
<sequence>MAGKALLIVAVVSASVAGTAALLSADNRGSFLWSPGPVVTSAKPPKPTGRVENAAVKPTSDVKAPAASVLGVAFASAAEQYGQTVRYPPWSVPLTREQAEAYNGNHYEPVSLPLDGDGQFTVSLDKYRFTEGDTIVIAASLRGPQVFGDQLSATLEPADQRKTVASTQLQAEGEGYYEGTLAAEQDPGEYRLIVEASVDGRPVRHASSLTIEPFLGELNGLDSAYVSNNNLVLPLKFSPEHEGFYAFSAQLFNGSAPIAQLQAEKRLSTGNQTIEFRAHGTVLANRSISGQLQLRHIQIRQLPAKPGDRTHYGFGPEDGYRFSPPDLDDLTDTPAANPESEQRAALLRKLADKF</sequence>
<dbReference type="Proteomes" id="UP000199339">
    <property type="component" value="Unassembled WGS sequence"/>
</dbReference>
<organism evidence="3 4">
    <name type="scientific">Marinobacter pelagius</name>
    <dbReference type="NCBI Taxonomy" id="379482"/>
    <lineage>
        <taxon>Bacteria</taxon>
        <taxon>Pseudomonadati</taxon>
        <taxon>Pseudomonadota</taxon>
        <taxon>Gammaproteobacteria</taxon>
        <taxon>Pseudomonadales</taxon>
        <taxon>Marinobacteraceae</taxon>
        <taxon>Marinobacter</taxon>
    </lineage>
</organism>
<feature type="chain" id="PRO_5011624598" evidence="2">
    <location>
        <begin position="21"/>
        <end position="354"/>
    </location>
</feature>
<name>A0A1I4T307_9GAMM</name>
<dbReference type="RefSeq" id="WP_091999577.1">
    <property type="nucleotide sequence ID" value="NZ_FOUR01000002.1"/>
</dbReference>
<keyword evidence="4" id="KW-1185">Reference proteome</keyword>
<dbReference type="AlphaFoldDB" id="A0A1I4T307"/>
<accession>A0A1I4T307</accession>
<reference evidence="4" key="1">
    <citation type="submission" date="2016-10" db="EMBL/GenBank/DDBJ databases">
        <authorList>
            <person name="Varghese N."/>
            <person name="Submissions S."/>
        </authorList>
    </citation>
    <scope>NUCLEOTIDE SEQUENCE [LARGE SCALE GENOMIC DNA]</scope>
    <source>
        <strain evidence="4">CGMCC 1.6775</strain>
    </source>
</reference>